<comment type="subcellular location">
    <subcellularLocation>
        <location evidence="1">Nucleus</location>
    </subcellularLocation>
</comment>
<dbReference type="PANTHER" id="PTHR23334">
    <property type="entry name" value="CCAAT/ENHANCER BINDING PROTEIN"/>
    <property type="match status" value="1"/>
</dbReference>
<feature type="region of interest" description="Disordered" evidence="8">
    <location>
        <begin position="147"/>
        <end position="184"/>
    </location>
</feature>
<evidence type="ECO:0000313" key="11">
    <source>
        <dbReference type="RefSeq" id="XP_014670874.1"/>
    </source>
</evidence>
<feature type="domain" description="BZIP" evidence="9">
    <location>
        <begin position="66"/>
        <end position="129"/>
    </location>
</feature>
<keyword evidence="5" id="KW-0804">Transcription</keyword>
<evidence type="ECO:0000256" key="8">
    <source>
        <dbReference type="SAM" id="MobiDB-lite"/>
    </source>
</evidence>
<dbReference type="SUPFAM" id="SSF57959">
    <property type="entry name" value="Leucine zipper domain"/>
    <property type="match status" value="1"/>
</dbReference>
<evidence type="ECO:0000256" key="7">
    <source>
        <dbReference type="SAM" id="Coils"/>
    </source>
</evidence>
<keyword evidence="10" id="KW-1185">Reference proteome</keyword>
<sequence>MWDFQGSTGMCRSATTDEMPGPLGGVRLWTYGVSTSCALTFTRFALQRARSQSPKRERSGCISKESEEYRKRRQRNNIAVKKSRVNAKMRSQMTMEKVSQLKQENERLESKVKLLTKELGLLRDLLLSHAAGSAADPVYTVSVYSEETAGGDDARVPSSVDRDGPAAHDHEYATVPQVAAQLPA</sequence>
<proteinExistence type="inferred from homology"/>
<evidence type="ECO:0000256" key="5">
    <source>
        <dbReference type="ARBA" id="ARBA00023163"/>
    </source>
</evidence>
<evidence type="ECO:0000259" key="9">
    <source>
        <dbReference type="PROSITE" id="PS50217"/>
    </source>
</evidence>
<keyword evidence="6" id="KW-0539">Nucleus</keyword>
<dbReference type="Pfam" id="PF07716">
    <property type="entry name" value="bZIP_2"/>
    <property type="match status" value="1"/>
</dbReference>
<protein>
    <submittedName>
        <fullName evidence="11">CCAAT/enhancer-binding protein gamma-like</fullName>
    </submittedName>
</protein>
<evidence type="ECO:0000256" key="3">
    <source>
        <dbReference type="ARBA" id="ARBA00023015"/>
    </source>
</evidence>
<feature type="compositionally biased region" description="Basic and acidic residues" evidence="8">
    <location>
        <begin position="54"/>
        <end position="70"/>
    </location>
</feature>
<dbReference type="SMART" id="SM00338">
    <property type="entry name" value="BRLZ"/>
    <property type="match status" value="1"/>
</dbReference>
<dbReference type="InterPro" id="IPR004827">
    <property type="entry name" value="bZIP"/>
</dbReference>
<feature type="region of interest" description="Disordered" evidence="8">
    <location>
        <begin position="54"/>
        <end position="74"/>
    </location>
</feature>
<evidence type="ECO:0000313" key="10">
    <source>
        <dbReference type="Proteomes" id="UP000695022"/>
    </source>
</evidence>
<evidence type="ECO:0000256" key="4">
    <source>
        <dbReference type="ARBA" id="ARBA00023125"/>
    </source>
</evidence>
<keyword evidence="3" id="KW-0805">Transcription regulation</keyword>
<evidence type="ECO:0000256" key="2">
    <source>
        <dbReference type="ARBA" id="ARBA00006951"/>
    </source>
</evidence>
<gene>
    <name evidence="11" type="primary">LOC106811686</name>
</gene>
<name>A0ABM1EFA3_PRICU</name>
<keyword evidence="4" id="KW-0238">DNA-binding</keyword>
<dbReference type="Proteomes" id="UP000695022">
    <property type="component" value="Unplaced"/>
</dbReference>
<feature type="coiled-coil region" evidence="7">
    <location>
        <begin position="91"/>
        <end position="125"/>
    </location>
</feature>
<keyword evidence="7" id="KW-0175">Coiled coil</keyword>
<dbReference type="InterPro" id="IPR046347">
    <property type="entry name" value="bZIP_sf"/>
</dbReference>
<dbReference type="GeneID" id="106811686"/>
<dbReference type="InterPro" id="IPR031106">
    <property type="entry name" value="C/EBP"/>
</dbReference>
<reference evidence="11" key="1">
    <citation type="submission" date="2025-08" db="UniProtKB">
        <authorList>
            <consortium name="RefSeq"/>
        </authorList>
    </citation>
    <scope>IDENTIFICATION</scope>
</reference>
<evidence type="ECO:0000256" key="1">
    <source>
        <dbReference type="ARBA" id="ARBA00004123"/>
    </source>
</evidence>
<dbReference type="PROSITE" id="PS50217">
    <property type="entry name" value="BZIP"/>
    <property type="match status" value="1"/>
</dbReference>
<dbReference type="Gene3D" id="1.20.5.170">
    <property type="match status" value="1"/>
</dbReference>
<evidence type="ECO:0000256" key="6">
    <source>
        <dbReference type="ARBA" id="ARBA00023242"/>
    </source>
</evidence>
<organism evidence="10 11">
    <name type="scientific">Priapulus caudatus</name>
    <name type="common">Priapulid worm</name>
    <dbReference type="NCBI Taxonomy" id="37621"/>
    <lineage>
        <taxon>Eukaryota</taxon>
        <taxon>Metazoa</taxon>
        <taxon>Ecdysozoa</taxon>
        <taxon>Scalidophora</taxon>
        <taxon>Priapulida</taxon>
        <taxon>Priapulimorpha</taxon>
        <taxon>Priapulimorphida</taxon>
        <taxon>Priapulidae</taxon>
        <taxon>Priapulus</taxon>
    </lineage>
</organism>
<dbReference type="RefSeq" id="XP_014670874.1">
    <property type="nucleotide sequence ID" value="XM_014815388.1"/>
</dbReference>
<dbReference type="PANTHER" id="PTHR23334:SF69">
    <property type="entry name" value="CCAAT_ENHANCER-BINDING PROTEIN GAMMA"/>
    <property type="match status" value="1"/>
</dbReference>
<comment type="similarity">
    <text evidence="2">Belongs to the bZIP family. C/EBP subfamily.</text>
</comment>
<accession>A0ABM1EFA3</accession>
<feature type="compositionally biased region" description="Basic and acidic residues" evidence="8">
    <location>
        <begin position="152"/>
        <end position="172"/>
    </location>
</feature>
<dbReference type="CDD" id="cd14713">
    <property type="entry name" value="bZIP_CEBPG"/>
    <property type="match status" value="1"/>
</dbReference>